<dbReference type="InterPro" id="IPR032675">
    <property type="entry name" value="LRR_dom_sf"/>
</dbReference>
<dbReference type="STRING" id="139420.A0A371CWW1"/>
<organism evidence="2 3">
    <name type="scientific">Lentinus brumalis</name>
    <dbReference type="NCBI Taxonomy" id="2498619"/>
    <lineage>
        <taxon>Eukaryota</taxon>
        <taxon>Fungi</taxon>
        <taxon>Dikarya</taxon>
        <taxon>Basidiomycota</taxon>
        <taxon>Agaricomycotina</taxon>
        <taxon>Agaricomycetes</taxon>
        <taxon>Polyporales</taxon>
        <taxon>Polyporaceae</taxon>
        <taxon>Lentinus</taxon>
    </lineage>
</organism>
<dbReference type="Gene3D" id="3.80.10.10">
    <property type="entry name" value="Ribonuclease Inhibitor"/>
    <property type="match status" value="1"/>
</dbReference>
<evidence type="ECO:0000313" key="3">
    <source>
        <dbReference type="Proteomes" id="UP000256964"/>
    </source>
</evidence>
<dbReference type="EMBL" id="KZ857445">
    <property type="protein sequence ID" value="RDX44771.1"/>
    <property type="molecule type" value="Genomic_DNA"/>
</dbReference>
<dbReference type="AlphaFoldDB" id="A0A371CWW1"/>
<evidence type="ECO:0000259" key="1">
    <source>
        <dbReference type="Pfam" id="PF12937"/>
    </source>
</evidence>
<dbReference type="Proteomes" id="UP000256964">
    <property type="component" value="Unassembled WGS sequence"/>
</dbReference>
<dbReference type="InterPro" id="IPR036047">
    <property type="entry name" value="F-box-like_dom_sf"/>
</dbReference>
<protein>
    <recommendedName>
        <fullName evidence="1">F-box domain-containing protein</fullName>
    </recommendedName>
</protein>
<accession>A0A371CWW1</accession>
<gene>
    <name evidence="2" type="ORF">OH76DRAFT_1486795</name>
</gene>
<dbReference type="SUPFAM" id="SSF81383">
    <property type="entry name" value="F-box domain"/>
    <property type="match status" value="1"/>
</dbReference>
<dbReference type="InterPro" id="IPR001810">
    <property type="entry name" value="F-box_dom"/>
</dbReference>
<proteinExistence type="predicted"/>
<dbReference type="SUPFAM" id="SSF52047">
    <property type="entry name" value="RNI-like"/>
    <property type="match status" value="1"/>
</dbReference>
<sequence length="602" mass="68327">MDIRNSYEDDIADLVDQAHRILDAHQDAMSLSSLRSSFKKVNGLKATLAERINSRMLVNGLPNELLIEVFKYVAFEGGSCPTLSLNVGDNAKVQTRPLLSLTHVCRRWRRTALAYPLLWRRIDCHNLEQFREFAVQRSYPGPISLFIDVRRIHDSGDTDALRLILEHSDRLYRLDIAYGLETREHVPHSGLLDLQCPDLECLTVNRCSPAAVQSPIPVSRKSLFCGGLSRLRALAIAPIPDWLPANPLPALTHLYLSFYWYTDLRTSFILSFLRSAPALEMLQLSRFLMPRADGPEDLASTPVPLSRLKYILFSRSSDLESALAVLSQLVIPESARTYLDCINIHSEAPSSVLPLLPPTANTRTLTVYINHTALELVAEGRDSGFWLSGWESPDSNQDRFTTWLTHLPVMFPLSRLSYLQLQLEQPGSVIVQILRETVSLTTLELGIALFIEEPDGGEDSLVQICRALSEGSGGTEPLPHLCPELRVLTIRPYSSDSKPVYTRWREAIHSMLCARIRLRRPIHRLAMQPVDFRRAYLEIEGKQEPSVEEVLADYYASLADHVHELVLPCSREESIVFPRPRADWDEVERYWTIHDDDRPELL</sequence>
<reference evidence="2 3" key="1">
    <citation type="journal article" date="2018" name="Biotechnol. Biofuels">
        <title>Integrative visual omics of the white-rot fungus Polyporus brumalis exposes the biotechnological potential of its oxidative enzymes for delignifying raw plant biomass.</title>
        <authorList>
            <person name="Miyauchi S."/>
            <person name="Rancon A."/>
            <person name="Drula E."/>
            <person name="Hage H."/>
            <person name="Chaduli D."/>
            <person name="Favel A."/>
            <person name="Grisel S."/>
            <person name="Henrissat B."/>
            <person name="Herpoel-Gimbert I."/>
            <person name="Ruiz-Duenas F.J."/>
            <person name="Chevret D."/>
            <person name="Hainaut M."/>
            <person name="Lin J."/>
            <person name="Wang M."/>
            <person name="Pangilinan J."/>
            <person name="Lipzen A."/>
            <person name="Lesage-Meessen L."/>
            <person name="Navarro D."/>
            <person name="Riley R."/>
            <person name="Grigoriev I.V."/>
            <person name="Zhou S."/>
            <person name="Raouche S."/>
            <person name="Rosso M.N."/>
        </authorList>
    </citation>
    <scope>NUCLEOTIDE SEQUENCE [LARGE SCALE GENOMIC DNA]</scope>
    <source>
        <strain evidence="2 3">BRFM 1820</strain>
    </source>
</reference>
<name>A0A371CWW1_9APHY</name>
<dbReference type="Pfam" id="PF12937">
    <property type="entry name" value="F-box-like"/>
    <property type="match status" value="1"/>
</dbReference>
<feature type="domain" description="F-box" evidence="1">
    <location>
        <begin position="59"/>
        <end position="124"/>
    </location>
</feature>
<keyword evidence="3" id="KW-1185">Reference proteome</keyword>
<dbReference type="OrthoDB" id="2754196at2759"/>
<evidence type="ECO:0000313" key="2">
    <source>
        <dbReference type="EMBL" id="RDX44771.1"/>
    </source>
</evidence>
<dbReference type="Gene3D" id="1.20.1280.50">
    <property type="match status" value="1"/>
</dbReference>